<dbReference type="InterPro" id="IPR001878">
    <property type="entry name" value="Znf_CCHC"/>
</dbReference>
<dbReference type="AlphaFoldDB" id="A0A814HGA2"/>
<dbReference type="OrthoDB" id="7555182at2759"/>
<evidence type="ECO:0000313" key="3">
    <source>
        <dbReference type="EMBL" id="CAF1009076.1"/>
    </source>
</evidence>
<gene>
    <name evidence="3" type="ORF">OXX778_LOCUS16801</name>
</gene>
<protein>
    <recommendedName>
        <fullName evidence="2">CCHC-type domain-containing protein</fullName>
    </recommendedName>
</protein>
<feature type="coiled-coil region" evidence="1">
    <location>
        <begin position="239"/>
        <end position="301"/>
    </location>
</feature>
<accession>A0A814HGA2</accession>
<evidence type="ECO:0000256" key="1">
    <source>
        <dbReference type="SAM" id="Coils"/>
    </source>
</evidence>
<dbReference type="InterPro" id="IPR036875">
    <property type="entry name" value="Znf_CCHC_sf"/>
</dbReference>
<dbReference type="Proteomes" id="UP000663879">
    <property type="component" value="Unassembled WGS sequence"/>
</dbReference>
<dbReference type="GO" id="GO:0008270">
    <property type="term" value="F:zinc ion binding"/>
    <property type="evidence" value="ECO:0007669"/>
    <property type="project" value="InterPro"/>
</dbReference>
<evidence type="ECO:0000259" key="2">
    <source>
        <dbReference type="SMART" id="SM00343"/>
    </source>
</evidence>
<dbReference type="GO" id="GO:0003676">
    <property type="term" value="F:nucleic acid binding"/>
    <property type="evidence" value="ECO:0007669"/>
    <property type="project" value="InterPro"/>
</dbReference>
<comment type="caution">
    <text evidence="3">The sequence shown here is derived from an EMBL/GenBank/DDBJ whole genome shotgun (WGS) entry which is preliminary data.</text>
</comment>
<feature type="domain" description="CCHC-type" evidence="2">
    <location>
        <begin position="152"/>
        <end position="168"/>
    </location>
</feature>
<sequence length="346" mass="39253">MLLPHQDENGEHILILAVASLDQYIKVKNEWPEDAFDNGITVTDRPPNLHIMINNVDKNIRIDPNDKRIIELTNRYGIIEVERIYGQDKLPTNKIKANVLTLINYIELLKNGIYLDLTSMRHVVKPAINYARVCSKCGSLSHGQKECRNQERCLKCGNSDHLILKCKNTAKCINCSGNHQCNSDACELLAKRTLSANKYILDVLVKESIIESADKIFKVPRQNIIGPLLVDNSIEHMVNKILDSKLQEYEQRLKVVEKTTAENLNGLNLLKDDFTKMDFKINELNSAINSLTETTTKTNEELSSIKESITKTDTKIEVNHSQTHQMLLTILQRLPPVQDGDANTNL</sequence>
<name>A0A814HGA2_9BILA</name>
<proteinExistence type="predicted"/>
<reference evidence="3" key="1">
    <citation type="submission" date="2021-02" db="EMBL/GenBank/DDBJ databases">
        <authorList>
            <person name="Nowell W R."/>
        </authorList>
    </citation>
    <scope>NUCLEOTIDE SEQUENCE</scope>
    <source>
        <strain evidence="3">Ploen Becks lab</strain>
    </source>
</reference>
<keyword evidence="1" id="KW-0175">Coiled coil</keyword>
<organism evidence="3 4">
    <name type="scientific">Brachionus calyciflorus</name>
    <dbReference type="NCBI Taxonomy" id="104777"/>
    <lineage>
        <taxon>Eukaryota</taxon>
        <taxon>Metazoa</taxon>
        <taxon>Spiralia</taxon>
        <taxon>Gnathifera</taxon>
        <taxon>Rotifera</taxon>
        <taxon>Eurotatoria</taxon>
        <taxon>Monogononta</taxon>
        <taxon>Pseudotrocha</taxon>
        <taxon>Ploima</taxon>
        <taxon>Brachionidae</taxon>
        <taxon>Brachionus</taxon>
    </lineage>
</organism>
<feature type="domain" description="CCHC-type" evidence="2">
    <location>
        <begin position="133"/>
        <end position="149"/>
    </location>
</feature>
<dbReference type="SMART" id="SM00343">
    <property type="entry name" value="ZnF_C2HC"/>
    <property type="match status" value="2"/>
</dbReference>
<dbReference type="EMBL" id="CAJNOC010004087">
    <property type="protein sequence ID" value="CAF1009076.1"/>
    <property type="molecule type" value="Genomic_DNA"/>
</dbReference>
<keyword evidence="4" id="KW-1185">Reference proteome</keyword>
<dbReference type="SUPFAM" id="SSF57756">
    <property type="entry name" value="Retrovirus zinc finger-like domains"/>
    <property type="match status" value="1"/>
</dbReference>
<evidence type="ECO:0000313" key="4">
    <source>
        <dbReference type="Proteomes" id="UP000663879"/>
    </source>
</evidence>